<evidence type="ECO:0000313" key="1">
    <source>
        <dbReference type="EMBL" id="MDI6105767.1"/>
    </source>
</evidence>
<comment type="caution">
    <text evidence="1">The sequence shown here is derived from an EMBL/GenBank/DDBJ whole genome shotgun (WGS) entry which is preliminary data.</text>
</comment>
<evidence type="ECO:0000313" key="2">
    <source>
        <dbReference type="Proteomes" id="UP001241758"/>
    </source>
</evidence>
<proteinExistence type="predicted"/>
<evidence type="ECO:0008006" key="3">
    <source>
        <dbReference type="Google" id="ProtNLM"/>
    </source>
</evidence>
<protein>
    <recommendedName>
        <fullName evidence="3">DUF4304 domain-containing protein</fullName>
    </recommendedName>
</protein>
<dbReference type="Proteomes" id="UP001241758">
    <property type="component" value="Unassembled WGS sequence"/>
</dbReference>
<sequence>MPTPDQMVVAAAQAELRPLGLQRHKRTRLWVEDRGWWLLLAGFERARSGDTQLMVGAKFLWGPMTELTYDYGGRLHWREETGDFATDRPHDGHVWVDGIRHVGDDRFAADLKQVTGIARQRVVQLRQEFATPADVARLLSAPQSRVGATSWWHTFHTGAAAGLSGDAELARKHFDRIRPDRLAVEWERELGRRAAALSALTEDRPALFRRLCNDIADTRSRLGMPDTPLDIPPEPVW</sequence>
<gene>
    <name evidence="1" type="ORF">QLQ12_45040</name>
</gene>
<reference evidence="1 2" key="1">
    <citation type="submission" date="2023-05" db="EMBL/GenBank/DDBJ databases">
        <title>Actinoplanes sp. NEAU-A12 genome sequencing.</title>
        <authorList>
            <person name="Wang Z.-S."/>
        </authorList>
    </citation>
    <scope>NUCLEOTIDE SEQUENCE [LARGE SCALE GENOMIC DNA]</scope>
    <source>
        <strain evidence="1 2">NEAU-A12</strain>
    </source>
</reference>
<dbReference type="EMBL" id="JASCTH010000054">
    <property type="protein sequence ID" value="MDI6105767.1"/>
    <property type="molecule type" value="Genomic_DNA"/>
</dbReference>
<name>A0ABT6X167_9ACTN</name>
<accession>A0ABT6X167</accession>
<dbReference type="RefSeq" id="WP_282767231.1">
    <property type="nucleotide sequence ID" value="NZ_JASCTH010000054.1"/>
</dbReference>
<organism evidence="1 2">
    <name type="scientific">Actinoplanes sandaracinus</name>
    <dbReference type="NCBI Taxonomy" id="3045177"/>
    <lineage>
        <taxon>Bacteria</taxon>
        <taxon>Bacillati</taxon>
        <taxon>Actinomycetota</taxon>
        <taxon>Actinomycetes</taxon>
        <taxon>Micromonosporales</taxon>
        <taxon>Micromonosporaceae</taxon>
        <taxon>Actinoplanes</taxon>
    </lineage>
</organism>
<keyword evidence="2" id="KW-1185">Reference proteome</keyword>